<evidence type="ECO:0000313" key="2">
    <source>
        <dbReference type="Proteomes" id="UP001247805"/>
    </source>
</evidence>
<reference evidence="1 2" key="1">
    <citation type="submission" date="2023-10" db="EMBL/GenBank/DDBJ databases">
        <title>Glaciecola aquimarina strain GGW-M5 nov., isolated from a coastal seawater.</title>
        <authorList>
            <person name="Bayburt H."/>
            <person name="Kim J.M."/>
            <person name="Choi B.J."/>
            <person name="Jeon C.O."/>
        </authorList>
    </citation>
    <scope>NUCLEOTIDE SEQUENCE [LARGE SCALE GENOMIC DNA]</scope>
    <source>
        <strain evidence="1 2">KCTC 32108</strain>
    </source>
</reference>
<evidence type="ECO:0008006" key="3">
    <source>
        <dbReference type="Google" id="ProtNLM"/>
    </source>
</evidence>
<dbReference type="Gene3D" id="2.160.20.10">
    <property type="entry name" value="Single-stranded right-handed beta-helix, Pectin lyase-like"/>
    <property type="match status" value="1"/>
</dbReference>
<dbReference type="Proteomes" id="UP001247805">
    <property type="component" value="Unassembled WGS sequence"/>
</dbReference>
<name>A0ABU3SZZ9_9ALTE</name>
<accession>A0ABU3SZZ9</accession>
<dbReference type="SUPFAM" id="SSF51126">
    <property type="entry name" value="Pectin lyase-like"/>
    <property type="match status" value="1"/>
</dbReference>
<protein>
    <recommendedName>
        <fullName evidence="3">Pectate lyase superfamily protein domain-containing protein</fullName>
    </recommendedName>
</protein>
<proteinExistence type="predicted"/>
<comment type="caution">
    <text evidence="1">The sequence shown here is derived from an EMBL/GenBank/DDBJ whole genome shotgun (WGS) entry which is preliminary data.</text>
</comment>
<sequence length="208" mass="23333">MTGFNWNKTLNRSTALVLLITGGLNLLGCAQVNTKQTSVVAASNTVLNVADYGISKDDKSDSTYAVVKLIEKAKQSKATKIVFPKGRYDFYPTRAQEHYLYVSNNDEGLKRVGFPFDGIENIEIDGQGSEFVFHGFMNPFLVKDSKHVSFRNFSVDFERPFHQEGKILAVGEGFMDLQMGEEFPYKITRGGILEFVGIRELPPWISCI</sequence>
<keyword evidence="2" id="KW-1185">Reference proteome</keyword>
<dbReference type="RefSeq" id="WP_316027118.1">
    <property type="nucleotide sequence ID" value="NZ_JAWDIO010000002.1"/>
</dbReference>
<dbReference type="InterPro" id="IPR011050">
    <property type="entry name" value="Pectin_lyase_fold/virulence"/>
</dbReference>
<evidence type="ECO:0000313" key="1">
    <source>
        <dbReference type="EMBL" id="MDU0355584.1"/>
    </source>
</evidence>
<organism evidence="1 2">
    <name type="scientific">Paraglaciecola aquimarina</name>
    <dbReference type="NCBI Taxonomy" id="1235557"/>
    <lineage>
        <taxon>Bacteria</taxon>
        <taxon>Pseudomonadati</taxon>
        <taxon>Pseudomonadota</taxon>
        <taxon>Gammaproteobacteria</taxon>
        <taxon>Alteromonadales</taxon>
        <taxon>Alteromonadaceae</taxon>
        <taxon>Paraglaciecola</taxon>
    </lineage>
</organism>
<dbReference type="EMBL" id="JAWDIO010000002">
    <property type="protein sequence ID" value="MDU0355584.1"/>
    <property type="molecule type" value="Genomic_DNA"/>
</dbReference>
<gene>
    <name evidence="1" type="ORF">RS130_18270</name>
</gene>
<dbReference type="InterPro" id="IPR012334">
    <property type="entry name" value="Pectin_lyas_fold"/>
</dbReference>